<reference evidence="1" key="1">
    <citation type="journal article" date="2021" name="Proc. Natl. Acad. Sci. U.S.A.">
        <title>A Catalog of Tens of Thousands of Viruses from Human Metagenomes Reveals Hidden Associations with Chronic Diseases.</title>
        <authorList>
            <person name="Tisza M.J."/>
            <person name="Buck C.B."/>
        </authorList>
    </citation>
    <scope>NUCLEOTIDE SEQUENCE</scope>
    <source>
        <strain evidence="1">CtBCr48</strain>
    </source>
</reference>
<sequence length="138" mass="16154">MLITIHPNYFLVDKATSEKYILNRTRKLGIKVIEVNIEFAVRFDRTGIPTDWFAPHYTHQLLVANIPTLEKFIELVRLFKQDGYVQIEAYTKHHDKWVENKYTKNTSELMNKGDAKYYDMPCLAVEPRQGACVEGDDE</sequence>
<protein>
    <submittedName>
        <fullName evidence="1">Uncharacterized protein</fullName>
    </submittedName>
</protein>
<organism evidence="1">
    <name type="scientific">Siphoviridae sp. ctBCr48</name>
    <dbReference type="NCBI Taxonomy" id="2827802"/>
    <lineage>
        <taxon>Viruses</taxon>
        <taxon>Duplodnaviria</taxon>
        <taxon>Heunggongvirae</taxon>
        <taxon>Uroviricota</taxon>
        <taxon>Caudoviricetes</taxon>
    </lineage>
</organism>
<evidence type="ECO:0000313" key="1">
    <source>
        <dbReference type="EMBL" id="DAF50390.1"/>
    </source>
</evidence>
<accession>A0A8S5SHF6</accession>
<proteinExistence type="predicted"/>
<dbReference type="EMBL" id="BK032595">
    <property type="protein sequence ID" value="DAF50390.1"/>
    <property type="molecule type" value="Genomic_DNA"/>
</dbReference>
<name>A0A8S5SHF6_9CAUD</name>